<dbReference type="HOGENOM" id="CLU_009673_5_2_4"/>
<dbReference type="AlphaFoldDB" id="Q3SMJ7"/>
<dbReference type="CDD" id="cd16295">
    <property type="entry name" value="TTHA0252-CPSF-like_MBL-fold"/>
    <property type="match status" value="1"/>
</dbReference>
<dbReference type="SMART" id="SM01027">
    <property type="entry name" value="Beta-Casp"/>
    <property type="match status" value="1"/>
</dbReference>
<dbReference type="GO" id="GO:0016787">
    <property type="term" value="F:hydrolase activity"/>
    <property type="evidence" value="ECO:0007669"/>
    <property type="project" value="UniProtKB-KW"/>
</dbReference>
<name>Q3SMJ7_THIDA</name>
<dbReference type="InterPro" id="IPR011108">
    <property type="entry name" value="RMMBL"/>
</dbReference>
<dbReference type="OrthoDB" id="9803916at2"/>
<dbReference type="InterPro" id="IPR050698">
    <property type="entry name" value="MBL"/>
</dbReference>
<feature type="domain" description="Metallo-beta-lactamase" evidence="2">
    <location>
        <begin position="13"/>
        <end position="242"/>
    </location>
</feature>
<dbReference type="SMART" id="SM00849">
    <property type="entry name" value="Lactamase_B"/>
    <property type="match status" value="1"/>
</dbReference>
<organism evidence="4 5">
    <name type="scientific">Thiobacillus denitrificans (strain ATCC 25259 / T1)</name>
    <dbReference type="NCBI Taxonomy" id="292415"/>
    <lineage>
        <taxon>Bacteria</taxon>
        <taxon>Pseudomonadati</taxon>
        <taxon>Pseudomonadota</taxon>
        <taxon>Betaproteobacteria</taxon>
        <taxon>Nitrosomonadales</taxon>
        <taxon>Thiobacillaceae</taxon>
        <taxon>Thiobacillus</taxon>
    </lineage>
</organism>
<sequence length="474" mass="51528">MKLTFLGAAHEVTGSSYLVEADGVRFLVDCGMFQGGREAREKNRRPFGFDPAALDFVILTHAHIDHSGLLPRLVADGYRGPVHATRATCDLLAVMLPDSAHIQEKEAEYARVDRFGESARREANGETARDTAPLYTVAEARAALARLNGVDYDLEIAPHPAVRCKFRDAGHILGSAIVELWIGEGAKRRKLVFSGDLGQPARPLLHDPTPITDADYLVVESTYGNRDHKTMAATEDELVEAINDTLERKGGNVVVPAFAVGRTQDMLYLFADLSRQGRIPKLTVFVDSPMATAATEITFKHMALLDAETHRLMGRHGGTAHFRKLGFVEDVEESKALDRIKGGAVIVSASGMCEAGRIKFHLRANLGRRESSVLITGFQAAGTFGRRLVDGAKQVRLLGEDIKVRADIYTLGGLSAHADRSALLGWLGHFTNKPRRVFVVHGEEDVATGFAATIATQFGWDAIAPTGGRSVVLD</sequence>
<evidence type="ECO:0000313" key="4">
    <source>
        <dbReference type="EMBL" id="AAZ96048.1"/>
    </source>
</evidence>
<dbReference type="Pfam" id="PF10996">
    <property type="entry name" value="Beta-Casp"/>
    <property type="match status" value="1"/>
</dbReference>
<gene>
    <name evidence="4" type="ordered locus">Tbd_0095</name>
</gene>
<dbReference type="STRING" id="292415.Tbd_0095"/>
<dbReference type="SUPFAM" id="SSF56281">
    <property type="entry name" value="Metallo-hydrolase/oxidoreductase"/>
    <property type="match status" value="1"/>
</dbReference>
<keyword evidence="1" id="KW-0378">Hydrolase</keyword>
<evidence type="ECO:0000259" key="2">
    <source>
        <dbReference type="SMART" id="SM00849"/>
    </source>
</evidence>
<feature type="domain" description="Beta-Casp" evidence="3">
    <location>
        <begin position="263"/>
        <end position="388"/>
    </location>
</feature>
<dbReference type="EMBL" id="CP000116">
    <property type="protein sequence ID" value="AAZ96048.1"/>
    <property type="molecule type" value="Genomic_DNA"/>
</dbReference>
<dbReference type="Pfam" id="PF07521">
    <property type="entry name" value="RMMBL"/>
    <property type="match status" value="1"/>
</dbReference>
<dbReference type="PANTHER" id="PTHR11203:SF37">
    <property type="entry name" value="INTEGRATOR COMPLEX SUBUNIT 11"/>
    <property type="match status" value="1"/>
</dbReference>
<dbReference type="Proteomes" id="UP000008291">
    <property type="component" value="Chromosome"/>
</dbReference>
<reference evidence="4 5" key="1">
    <citation type="journal article" date="2006" name="J. Bacteriol.">
        <title>The genome sequence of the obligately chemolithoautotrophic, facultatively anaerobic bacterium Thiobacillus denitrificans.</title>
        <authorList>
            <person name="Beller H.R."/>
            <person name="Chain P.S."/>
            <person name="Letain T.E."/>
            <person name="Chakicherla A."/>
            <person name="Larimer F.W."/>
            <person name="Richardson P.M."/>
            <person name="Coleman M.A."/>
            <person name="Wood A.P."/>
            <person name="Kelly D.P."/>
        </authorList>
    </citation>
    <scope>NUCLEOTIDE SEQUENCE [LARGE SCALE GENOMIC DNA]</scope>
    <source>
        <strain evidence="4 5">ATCC 25259</strain>
    </source>
</reference>
<evidence type="ECO:0000313" key="5">
    <source>
        <dbReference type="Proteomes" id="UP000008291"/>
    </source>
</evidence>
<accession>Q3SMJ7</accession>
<dbReference type="InterPro" id="IPR022712">
    <property type="entry name" value="Beta_Casp"/>
</dbReference>
<dbReference type="Gene3D" id="3.40.50.10890">
    <property type="match status" value="1"/>
</dbReference>
<dbReference type="KEGG" id="tbd:Tbd_0095"/>
<dbReference type="InterPro" id="IPR001279">
    <property type="entry name" value="Metallo-B-lactamas"/>
</dbReference>
<dbReference type="Gene3D" id="3.60.15.10">
    <property type="entry name" value="Ribonuclease Z/Hydroxyacylglutathione hydrolase-like"/>
    <property type="match status" value="1"/>
</dbReference>
<proteinExistence type="predicted"/>
<keyword evidence="5" id="KW-1185">Reference proteome</keyword>
<dbReference type="PANTHER" id="PTHR11203">
    <property type="entry name" value="CLEAVAGE AND POLYADENYLATION SPECIFICITY FACTOR FAMILY MEMBER"/>
    <property type="match status" value="1"/>
</dbReference>
<dbReference type="GO" id="GO:0004521">
    <property type="term" value="F:RNA endonuclease activity"/>
    <property type="evidence" value="ECO:0007669"/>
    <property type="project" value="TreeGrafter"/>
</dbReference>
<dbReference type="RefSeq" id="WP_011310608.1">
    <property type="nucleotide sequence ID" value="NC_007404.1"/>
</dbReference>
<evidence type="ECO:0000259" key="3">
    <source>
        <dbReference type="SMART" id="SM01027"/>
    </source>
</evidence>
<dbReference type="eggNOG" id="COG1236">
    <property type="taxonomic scope" value="Bacteria"/>
</dbReference>
<protein>
    <submittedName>
        <fullName evidence="4">Metallo-beta-lactamase superfamily protein</fullName>
    </submittedName>
</protein>
<dbReference type="Pfam" id="PF00753">
    <property type="entry name" value="Lactamase_B"/>
    <property type="match status" value="1"/>
</dbReference>
<evidence type="ECO:0000256" key="1">
    <source>
        <dbReference type="ARBA" id="ARBA00022801"/>
    </source>
</evidence>
<dbReference type="InterPro" id="IPR036866">
    <property type="entry name" value="RibonucZ/Hydroxyglut_hydro"/>
</dbReference>